<feature type="transmembrane region" description="Helical" evidence="6">
    <location>
        <begin position="21"/>
        <end position="41"/>
    </location>
</feature>
<feature type="transmembrane region" description="Helical" evidence="6">
    <location>
        <begin position="465"/>
        <end position="488"/>
    </location>
</feature>
<evidence type="ECO:0000259" key="7">
    <source>
        <dbReference type="Pfam" id="PF02687"/>
    </source>
</evidence>
<feature type="transmembrane region" description="Helical" evidence="6">
    <location>
        <begin position="792"/>
        <end position="812"/>
    </location>
</feature>
<proteinExistence type="predicted"/>
<dbReference type="InterPro" id="IPR038766">
    <property type="entry name" value="Membrane_comp_ABC_pdt"/>
</dbReference>
<feature type="transmembrane region" description="Helical" evidence="6">
    <location>
        <begin position="749"/>
        <end position="780"/>
    </location>
</feature>
<feature type="domain" description="ABC3 transporter permease C-terminal" evidence="7">
    <location>
        <begin position="710"/>
        <end position="822"/>
    </location>
</feature>
<gene>
    <name evidence="8" type="ORF">SAMN05421693_10499</name>
</gene>
<name>A0A1H9A8E2_9GAMM</name>
<evidence type="ECO:0000256" key="6">
    <source>
        <dbReference type="SAM" id="Phobius"/>
    </source>
</evidence>
<feature type="transmembrane region" description="Helical" evidence="6">
    <location>
        <begin position="351"/>
        <end position="371"/>
    </location>
</feature>
<sequence length="830" mass="89622">MNQVLRYSWLSLGREWRAGELRILAMALVIAVAAVTSVSFFTDRVQRGLSQQSTQLLGGDLSITSSAPLAPAVVQQAAHLELETARHVTFPSVVMTDEASQLTEIKAVSDRWPLRGSVRVSDVLFGEEREIHRVPDRGEVWAEPRLLQLLGLAVGDRLQVGDLEMTLTQVLTYEPDRGSDLFQLGPRVLISLEDLEATGLVVPGSRVSHRLLVAGSESQVAAFRNWAQENLTERERLEGVGDARPELQGAIARGEQFLGLAALVAVLLAGGAVAVAARHYSDRQSDVSAVMRCLGASRAFVLQVFILRILWLALLASAVGLVLGFLAQWFLAALLAQWFPGTLPLPSLWPAFTGLGVGVVTALGFGLPALLRIGQVPPLRVLRRDLGAPPPAMWLALVLALTALGGLLLWQAGDVRLAAWVLGGAGLTVVLLWGAAWALVQGLKPLRTRGGVALRFGLANLSRRGALSAVQLAAFGLGIMALLLLALVRVDLLSSWEGSLPPEAPNHFMINVQPDQVDPLQSLFEAEGLPAPVYYPMIRGRLVAVNDTPVDPETLTNPRAERLASREFNLSFARELQPDNQVVAGRWWSDDTDGQEFSIEEGLAQTLGLGLGDVLEFSISGERVTGQITSLRSVDWNSFNVNFFVLSPPGLLEDQPVTYVTSFHLAEGRADLLTAMVRQFPSITILDVRALMQQVRDIIDRASLAVEYVFLFTLAAGVTVLYAAIHATRDLRRRESAILRTLGAGRRQVLMGLLAEFTVMGALAGLLASAGASGIGWVLAHQVFDLSYAFNPWLWVLGIAGGALGVGLAGWLGTRAVLRQPPLLTLRQLP</sequence>
<dbReference type="PANTHER" id="PTHR30287:SF1">
    <property type="entry name" value="INNER MEMBRANE PROTEIN"/>
    <property type="match status" value="1"/>
</dbReference>
<feature type="transmembrane region" description="Helical" evidence="6">
    <location>
        <begin position="257"/>
        <end position="278"/>
    </location>
</feature>
<feature type="transmembrane region" description="Helical" evidence="6">
    <location>
        <begin position="417"/>
        <end position="440"/>
    </location>
</feature>
<feature type="transmembrane region" description="Helical" evidence="6">
    <location>
        <begin position="392"/>
        <end position="411"/>
    </location>
</feature>
<protein>
    <submittedName>
        <fullName evidence="8">Putative ABC transport system permease protein</fullName>
    </submittedName>
</protein>
<dbReference type="Pfam" id="PF02687">
    <property type="entry name" value="FtsX"/>
    <property type="match status" value="2"/>
</dbReference>
<evidence type="ECO:0000256" key="4">
    <source>
        <dbReference type="ARBA" id="ARBA00022989"/>
    </source>
</evidence>
<accession>A0A1H9A8E2</accession>
<dbReference type="OrthoDB" id="5292592at2"/>
<evidence type="ECO:0000313" key="9">
    <source>
        <dbReference type="Proteomes" id="UP000199496"/>
    </source>
</evidence>
<dbReference type="AlphaFoldDB" id="A0A1H9A8E2"/>
<reference evidence="8 9" key="1">
    <citation type="submission" date="2016-10" db="EMBL/GenBank/DDBJ databases">
        <authorList>
            <person name="de Groot N.N."/>
        </authorList>
    </citation>
    <scope>NUCLEOTIDE SEQUENCE [LARGE SCALE GENOMIC DNA]</scope>
    <source>
        <strain evidence="8 9">B7-7</strain>
    </source>
</reference>
<dbReference type="InterPro" id="IPR003838">
    <property type="entry name" value="ABC3_permease_C"/>
</dbReference>
<keyword evidence="5 6" id="KW-0472">Membrane</keyword>
<dbReference type="GO" id="GO:0005886">
    <property type="term" value="C:plasma membrane"/>
    <property type="evidence" value="ECO:0007669"/>
    <property type="project" value="UniProtKB-SubCell"/>
</dbReference>
<organism evidence="8 9">
    <name type="scientific">Ectothiorhodospira magna</name>
    <dbReference type="NCBI Taxonomy" id="867345"/>
    <lineage>
        <taxon>Bacteria</taxon>
        <taxon>Pseudomonadati</taxon>
        <taxon>Pseudomonadota</taxon>
        <taxon>Gammaproteobacteria</taxon>
        <taxon>Chromatiales</taxon>
        <taxon>Ectothiorhodospiraceae</taxon>
        <taxon>Ectothiorhodospira</taxon>
    </lineage>
</organism>
<dbReference type="PANTHER" id="PTHR30287">
    <property type="entry name" value="MEMBRANE COMPONENT OF PREDICTED ABC SUPERFAMILY METABOLITE UPTAKE TRANSPORTER"/>
    <property type="match status" value="1"/>
</dbReference>
<evidence type="ECO:0000256" key="3">
    <source>
        <dbReference type="ARBA" id="ARBA00022692"/>
    </source>
</evidence>
<evidence type="ECO:0000256" key="2">
    <source>
        <dbReference type="ARBA" id="ARBA00022475"/>
    </source>
</evidence>
<dbReference type="EMBL" id="FOFO01000004">
    <property type="protein sequence ID" value="SEP72929.1"/>
    <property type="molecule type" value="Genomic_DNA"/>
</dbReference>
<keyword evidence="4 6" id="KW-1133">Transmembrane helix</keyword>
<evidence type="ECO:0000256" key="5">
    <source>
        <dbReference type="ARBA" id="ARBA00023136"/>
    </source>
</evidence>
<feature type="domain" description="ABC3 transporter permease C-terminal" evidence="7">
    <location>
        <begin position="260"/>
        <end position="377"/>
    </location>
</feature>
<dbReference type="Proteomes" id="UP000199496">
    <property type="component" value="Unassembled WGS sequence"/>
</dbReference>
<feature type="transmembrane region" description="Helical" evidence="6">
    <location>
        <begin position="299"/>
        <end position="331"/>
    </location>
</feature>
<keyword evidence="2" id="KW-1003">Cell membrane</keyword>
<evidence type="ECO:0000313" key="8">
    <source>
        <dbReference type="EMBL" id="SEP72929.1"/>
    </source>
</evidence>
<dbReference type="RefSeq" id="WP_090203827.1">
    <property type="nucleotide sequence ID" value="NZ_FOFO01000004.1"/>
</dbReference>
<evidence type="ECO:0000256" key="1">
    <source>
        <dbReference type="ARBA" id="ARBA00004651"/>
    </source>
</evidence>
<dbReference type="STRING" id="867345.SAMN05421693_10499"/>
<keyword evidence="3 6" id="KW-0812">Transmembrane</keyword>
<keyword evidence="9" id="KW-1185">Reference proteome</keyword>
<feature type="transmembrane region" description="Helical" evidence="6">
    <location>
        <begin position="708"/>
        <end position="728"/>
    </location>
</feature>
<comment type="subcellular location">
    <subcellularLocation>
        <location evidence="1">Cell membrane</location>
        <topology evidence="1">Multi-pass membrane protein</topology>
    </subcellularLocation>
</comment>